<sequence length="375" mass="40664">MKRRDFLSKAAIAGLAGGTALLAGCQGEDKPANQAAAPAQVNKVVKWRMVTTWPPKFPILQTGAESLAKKVEEMSGGKMVIDVYAANELVPGLGVFDAVSSGTAECGSGSPYYWAGKDPACQWFSAVPFGLNAQGLNTWFYSGGGLDLWDEVYGQFNLIGRPMGNTGVQMAGWFNKEINTIDDFKGLKMRIPGLGGKVVARAGGTVVLLAGGEIFTSLERGVIDATEWVGPLHDLRMGFYQAAKYYYTPGWHEGGSCLDVMFNKDKFMALPKDLQAILEAAAAQTNMEGLCEFEARNGAALEELITKHNVQVKRLPEQVLADLRVMAREVVAEEATKSPMATKVAASFNKFQEQWGAWADVSSRTYFDTIAERYA</sequence>
<dbReference type="PROSITE" id="PS51257">
    <property type="entry name" value="PROKAR_LIPOPROTEIN"/>
    <property type="match status" value="1"/>
</dbReference>
<dbReference type="PIRSF" id="PIRSF039026">
    <property type="entry name" value="SiaP"/>
    <property type="match status" value="1"/>
</dbReference>
<feature type="binding site" evidence="5">
    <location>
        <position position="228"/>
    </location>
    <ligand>
        <name>Na(+)</name>
        <dbReference type="ChEBI" id="CHEBI:29101"/>
    </ligand>
</feature>
<dbReference type="Proteomes" id="UP000428328">
    <property type="component" value="Chromosome"/>
</dbReference>
<dbReference type="Gene3D" id="3.40.190.10">
    <property type="entry name" value="Periplasmic binding protein-like II"/>
    <property type="match status" value="1"/>
</dbReference>
<name>A0A6I6JHQ5_9BACT</name>
<evidence type="ECO:0000256" key="1">
    <source>
        <dbReference type="ARBA" id="ARBA00004418"/>
    </source>
</evidence>
<dbReference type="RefSeq" id="WP_158947106.1">
    <property type="nucleotide sequence ID" value="NZ_CP046400.1"/>
</dbReference>
<dbReference type="Pfam" id="PF03480">
    <property type="entry name" value="DctP"/>
    <property type="match status" value="1"/>
</dbReference>
<keyword evidence="3" id="KW-0732">Signal</keyword>
<dbReference type="NCBIfam" id="TIGR01409">
    <property type="entry name" value="TAT_signal_seq"/>
    <property type="match status" value="1"/>
</dbReference>
<organism evidence="6 7">
    <name type="scientific">Pseudodesulfovibrio cashew</name>
    <dbReference type="NCBI Taxonomy" id="2678688"/>
    <lineage>
        <taxon>Bacteria</taxon>
        <taxon>Pseudomonadati</taxon>
        <taxon>Thermodesulfobacteriota</taxon>
        <taxon>Desulfovibrionia</taxon>
        <taxon>Desulfovibrionales</taxon>
        <taxon>Desulfovibrionaceae</taxon>
    </lineage>
</organism>
<accession>A0A6I6JHQ5</accession>
<dbReference type="GO" id="GO:0031317">
    <property type="term" value="C:tripartite ATP-independent periplasmic transporter complex"/>
    <property type="evidence" value="ECO:0007669"/>
    <property type="project" value="InterPro"/>
</dbReference>
<dbReference type="InterPro" id="IPR026289">
    <property type="entry name" value="SBP_TakP-like"/>
</dbReference>
<feature type="binding site" evidence="4">
    <location>
        <position position="190"/>
    </location>
    <ligand>
        <name>substrate</name>
    </ligand>
</feature>
<evidence type="ECO:0000256" key="2">
    <source>
        <dbReference type="ARBA" id="ARBA00022723"/>
    </source>
</evidence>
<comment type="subcellular location">
    <subcellularLocation>
        <location evidence="1">Periplasm</location>
    </subcellularLocation>
</comment>
<dbReference type="GO" id="GO:0055085">
    <property type="term" value="P:transmembrane transport"/>
    <property type="evidence" value="ECO:0007669"/>
    <property type="project" value="InterPro"/>
</dbReference>
<keyword evidence="2 5" id="KW-0479">Metal-binding</keyword>
<evidence type="ECO:0000256" key="4">
    <source>
        <dbReference type="PIRSR" id="PIRSR039026-1"/>
    </source>
</evidence>
<dbReference type="GO" id="GO:0042597">
    <property type="term" value="C:periplasmic space"/>
    <property type="evidence" value="ECO:0007669"/>
    <property type="project" value="UniProtKB-SubCell"/>
</dbReference>
<dbReference type="CDD" id="cd13604">
    <property type="entry name" value="PBP2_TRAP_ketoacid_lactate_like"/>
    <property type="match status" value="1"/>
</dbReference>
<dbReference type="PANTHER" id="PTHR33376">
    <property type="match status" value="1"/>
</dbReference>
<keyword evidence="7" id="KW-1185">Reference proteome</keyword>
<dbReference type="Gene3D" id="3.40.190.170">
    <property type="entry name" value="Bacterial extracellular solute-binding protein, family 7"/>
    <property type="match status" value="1"/>
</dbReference>
<dbReference type="GO" id="GO:0046872">
    <property type="term" value="F:metal ion binding"/>
    <property type="evidence" value="ECO:0007669"/>
    <property type="project" value="UniProtKB-KW"/>
</dbReference>
<protein>
    <submittedName>
        <fullName evidence="6">Twin-arginine translocation signal domain-containing protein</fullName>
    </submittedName>
</protein>
<reference evidence="6 7" key="1">
    <citation type="submission" date="2019-11" db="EMBL/GenBank/DDBJ databases">
        <authorList>
            <person name="Zheng R.K."/>
            <person name="Sun C.M."/>
        </authorList>
    </citation>
    <scope>NUCLEOTIDE SEQUENCE [LARGE SCALE GENOMIC DNA]</scope>
    <source>
        <strain evidence="6 7">SRB007</strain>
    </source>
</reference>
<evidence type="ECO:0000313" key="7">
    <source>
        <dbReference type="Proteomes" id="UP000428328"/>
    </source>
</evidence>
<dbReference type="AlphaFoldDB" id="A0A6I6JHQ5"/>
<dbReference type="InterPro" id="IPR038404">
    <property type="entry name" value="TRAP_DctP_sf"/>
</dbReference>
<feature type="binding site" evidence="4">
    <location>
        <position position="169"/>
    </location>
    <ligand>
        <name>substrate</name>
    </ligand>
</feature>
<feature type="binding site" evidence="5">
    <location>
        <position position="227"/>
    </location>
    <ligand>
        <name>substrate</name>
    </ligand>
</feature>
<proteinExistence type="predicted"/>
<dbReference type="PANTHER" id="PTHR33376:SF5">
    <property type="entry name" value="EXTRACYTOPLASMIC SOLUTE RECEPTOR PROTEIN"/>
    <property type="match status" value="1"/>
</dbReference>
<evidence type="ECO:0000313" key="6">
    <source>
        <dbReference type="EMBL" id="QGY39882.1"/>
    </source>
</evidence>
<dbReference type="EMBL" id="CP046400">
    <property type="protein sequence ID" value="QGY39882.1"/>
    <property type="molecule type" value="Genomic_DNA"/>
</dbReference>
<evidence type="ECO:0000256" key="5">
    <source>
        <dbReference type="PIRSR" id="PIRSR039026-2"/>
    </source>
</evidence>
<evidence type="ECO:0000256" key="3">
    <source>
        <dbReference type="ARBA" id="ARBA00022729"/>
    </source>
</evidence>
<dbReference type="InterPro" id="IPR018389">
    <property type="entry name" value="DctP_fam"/>
</dbReference>
<dbReference type="InterPro" id="IPR019546">
    <property type="entry name" value="TAT_signal_bac_arc"/>
</dbReference>
<feature type="binding site" evidence="5">
    <location>
        <position position="253"/>
    </location>
    <ligand>
        <name>substrate</name>
    </ligand>
</feature>
<gene>
    <name evidence="6" type="ORF">GM415_07000</name>
</gene>
<dbReference type="KEGG" id="psel:GM415_07000"/>